<dbReference type="GO" id="GO:0005576">
    <property type="term" value="C:extracellular region"/>
    <property type="evidence" value="ECO:0007669"/>
    <property type="project" value="UniProtKB-ARBA"/>
</dbReference>
<keyword evidence="2" id="KW-1064">Adaptive immunity</keyword>
<dbReference type="PaxDb" id="8022-A0A060YQQ1"/>
<proteinExistence type="predicted"/>
<dbReference type="InterPro" id="IPR050199">
    <property type="entry name" value="IgHV"/>
</dbReference>
<feature type="domain" description="Ig-like" evidence="4">
    <location>
        <begin position="95"/>
        <end position="217"/>
    </location>
</feature>
<evidence type="ECO:0000256" key="3">
    <source>
        <dbReference type="ARBA" id="ARBA00043265"/>
    </source>
</evidence>
<dbReference type="InterPro" id="IPR013106">
    <property type="entry name" value="Ig_V-set"/>
</dbReference>
<dbReference type="AlphaFoldDB" id="A0A060YQQ1"/>
<protein>
    <recommendedName>
        <fullName evidence="4">Ig-like domain-containing protein</fullName>
    </recommendedName>
</protein>
<dbReference type="InterPro" id="IPR036179">
    <property type="entry name" value="Ig-like_dom_sf"/>
</dbReference>
<dbReference type="Proteomes" id="UP000193380">
    <property type="component" value="Unassembled WGS sequence"/>
</dbReference>
<dbReference type="SUPFAM" id="SSF48726">
    <property type="entry name" value="Immunoglobulin"/>
    <property type="match status" value="1"/>
</dbReference>
<dbReference type="InterPro" id="IPR013783">
    <property type="entry name" value="Ig-like_fold"/>
</dbReference>
<dbReference type="SMART" id="SM00406">
    <property type="entry name" value="IGv"/>
    <property type="match status" value="1"/>
</dbReference>
<sequence length="233" mass="25695">DSAVYYCVTTMTRGYMRYNSNDVGSLSFQIAKVVSSNIGDVSLTLLCIPSPFTSMQTWFSPYLNRIWLSVSVLVHPSEVEKSSSTSSASIQTMFPASLLLLAAASCVQSYELSQPASMTVLPGQPLTISCKVSYSVTNTWTSWIRKPAGKTLEWIGNVYSGDTQYKDSLKNKFSLSVDSSSNTVFLKGQNLQTEDSAVYYCAYPHSDTNQHKSCTKTNLLGYAVHKMEAEEQT</sequence>
<reference evidence="5" key="2">
    <citation type="submission" date="2014-03" db="EMBL/GenBank/DDBJ databases">
        <authorList>
            <person name="Genoscope - CEA"/>
        </authorList>
    </citation>
    <scope>NUCLEOTIDE SEQUENCE</scope>
</reference>
<dbReference type="EMBL" id="FR912259">
    <property type="protein sequence ID" value="CDQ91759.1"/>
    <property type="molecule type" value="Genomic_DNA"/>
</dbReference>
<organism evidence="5 6">
    <name type="scientific">Oncorhynchus mykiss</name>
    <name type="common">Rainbow trout</name>
    <name type="synonym">Salmo gairdneri</name>
    <dbReference type="NCBI Taxonomy" id="8022"/>
    <lineage>
        <taxon>Eukaryota</taxon>
        <taxon>Metazoa</taxon>
        <taxon>Chordata</taxon>
        <taxon>Craniata</taxon>
        <taxon>Vertebrata</taxon>
        <taxon>Euteleostomi</taxon>
        <taxon>Actinopterygii</taxon>
        <taxon>Neopterygii</taxon>
        <taxon>Teleostei</taxon>
        <taxon>Protacanthopterygii</taxon>
        <taxon>Salmoniformes</taxon>
        <taxon>Salmonidae</taxon>
        <taxon>Salmoninae</taxon>
        <taxon>Oncorhynchus</taxon>
    </lineage>
</organism>
<dbReference type="InterPro" id="IPR003599">
    <property type="entry name" value="Ig_sub"/>
</dbReference>
<dbReference type="GO" id="GO:0002250">
    <property type="term" value="P:adaptive immune response"/>
    <property type="evidence" value="ECO:0007669"/>
    <property type="project" value="UniProtKB-KW"/>
</dbReference>
<dbReference type="GO" id="GO:0019814">
    <property type="term" value="C:immunoglobulin complex"/>
    <property type="evidence" value="ECO:0007669"/>
    <property type="project" value="UniProtKB-KW"/>
</dbReference>
<dbReference type="Pfam" id="PF07686">
    <property type="entry name" value="V-set"/>
    <property type="match status" value="1"/>
</dbReference>
<dbReference type="InterPro" id="IPR007110">
    <property type="entry name" value="Ig-like_dom"/>
</dbReference>
<feature type="non-terminal residue" evidence="5">
    <location>
        <position position="1"/>
    </location>
</feature>
<name>A0A060YQQ1_ONCMY</name>
<dbReference type="PANTHER" id="PTHR23266">
    <property type="entry name" value="IMMUNOGLOBULIN HEAVY CHAIN"/>
    <property type="match status" value="1"/>
</dbReference>
<evidence type="ECO:0000259" key="4">
    <source>
        <dbReference type="PROSITE" id="PS50835"/>
    </source>
</evidence>
<dbReference type="STRING" id="8022.A0A060YQQ1"/>
<keyword evidence="1" id="KW-0391">Immunity</keyword>
<dbReference type="PROSITE" id="PS50835">
    <property type="entry name" value="IG_LIKE"/>
    <property type="match status" value="1"/>
</dbReference>
<evidence type="ECO:0000313" key="6">
    <source>
        <dbReference type="Proteomes" id="UP000193380"/>
    </source>
</evidence>
<dbReference type="SMART" id="SM00409">
    <property type="entry name" value="IG"/>
    <property type="match status" value="1"/>
</dbReference>
<evidence type="ECO:0000256" key="2">
    <source>
        <dbReference type="ARBA" id="ARBA00023130"/>
    </source>
</evidence>
<reference evidence="5" key="1">
    <citation type="journal article" date="2014" name="Nat. Commun.">
        <title>The rainbow trout genome provides novel insights into evolution after whole-genome duplication in vertebrates.</title>
        <authorList>
            <person name="Berthelot C."/>
            <person name="Brunet F."/>
            <person name="Chalopin D."/>
            <person name="Juanchich A."/>
            <person name="Bernard M."/>
            <person name="Noel B."/>
            <person name="Bento P."/>
            <person name="Da Silva C."/>
            <person name="Labadie K."/>
            <person name="Alberti A."/>
            <person name="Aury J.M."/>
            <person name="Louis A."/>
            <person name="Dehais P."/>
            <person name="Bardou P."/>
            <person name="Montfort J."/>
            <person name="Klopp C."/>
            <person name="Cabau C."/>
            <person name="Gaspin C."/>
            <person name="Thorgaard G.H."/>
            <person name="Boussaha M."/>
            <person name="Quillet E."/>
            <person name="Guyomard R."/>
            <person name="Galiana D."/>
            <person name="Bobe J."/>
            <person name="Volff J.N."/>
            <person name="Genet C."/>
            <person name="Wincker P."/>
            <person name="Jaillon O."/>
            <person name="Roest Crollius H."/>
            <person name="Guiguen Y."/>
        </authorList>
    </citation>
    <scope>NUCLEOTIDE SEQUENCE [LARGE SCALE GENOMIC DNA]</scope>
</reference>
<keyword evidence="3" id="KW-1280">Immunoglobulin</keyword>
<evidence type="ECO:0000256" key="1">
    <source>
        <dbReference type="ARBA" id="ARBA00022859"/>
    </source>
</evidence>
<dbReference type="Gene3D" id="2.60.40.10">
    <property type="entry name" value="Immunoglobulins"/>
    <property type="match status" value="1"/>
</dbReference>
<gene>
    <name evidence="5" type="ORF">GSONMT00058149001</name>
</gene>
<evidence type="ECO:0000313" key="5">
    <source>
        <dbReference type="EMBL" id="CDQ91759.1"/>
    </source>
</evidence>
<accession>A0A060YQQ1</accession>